<keyword evidence="2" id="KW-1185">Reference proteome</keyword>
<dbReference type="PANTHER" id="PTHR38767">
    <property type="entry name" value="DNA POLYMERASE III SUBUNIT CHI"/>
    <property type="match status" value="1"/>
</dbReference>
<dbReference type="AlphaFoldDB" id="L0H0E8"/>
<dbReference type="GO" id="GO:0003887">
    <property type="term" value="F:DNA-directed DNA polymerase activity"/>
    <property type="evidence" value="ECO:0007669"/>
    <property type="project" value="InterPro"/>
</dbReference>
<dbReference type="InterPro" id="IPR007459">
    <property type="entry name" value="DNA_pol3_chi"/>
</dbReference>
<proteinExistence type="predicted"/>
<dbReference type="InterPro" id="IPR036768">
    <property type="entry name" value="PolIII_chi_sf"/>
</dbReference>
<gene>
    <name evidence="1" type="ORF">Thimo_2319</name>
</gene>
<dbReference type="GO" id="GO:0003677">
    <property type="term" value="F:DNA binding"/>
    <property type="evidence" value="ECO:0007669"/>
    <property type="project" value="InterPro"/>
</dbReference>
<dbReference type="GO" id="GO:0006260">
    <property type="term" value="P:DNA replication"/>
    <property type="evidence" value="ECO:0007669"/>
    <property type="project" value="InterPro"/>
</dbReference>
<dbReference type="KEGG" id="tmb:Thimo_2319"/>
<dbReference type="OrthoDB" id="5297568at2"/>
<dbReference type="PANTHER" id="PTHR38767:SF1">
    <property type="entry name" value="DNA POLYMERASE III SUBUNIT CHI"/>
    <property type="match status" value="1"/>
</dbReference>
<organism evidence="1 2">
    <name type="scientific">Thioflavicoccus mobilis 8321</name>
    <dbReference type="NCBI Taxonomy" id="765912"/>
    <lineage>
        <taxon>Bacteria</taxon>
        <taxon>Pseudomonadati</taxon>
        <taxon>Pseudomonadota</taxon>
        <taxon>Gammaproteobacteria</taxon>
        <taxon>Chromatiales</taxon>
        <taxon>Chromatiaceae</taxon>
        <taxon>Thioflavicoccus</taxon>
    </lineage>
</organism>
<protein>
    <submittedName>
        <fullName evidence="1">DNA polymerase III, chi subunit</fullName>
    </submittedName>
</protein>
<dbReference type="EMBL" id="CP003051">
    <property type="protein sequence ID" value="AGA91059.1"/>
    <property type="molecule type" value="Genomic_DNA"/>
</dbReference>
<dbReference type="Pfam" id="PF04364">
    <property type="entry name" value="DNA_pol3_chi"/>
    <property type="match status" value="1"/>
</dbReference>
<sequence>MAETRVSFYSLAEDAPGDRFQLACRLVERIYAAGLRVYILAASDQEARHLDRLLWTFREQSFIPHGLKGETDADLTPILIGWDADPGDARAVLINLSGRVPERLERFERLCEAVDQDPAIRDAARERFRHYRRAGLSLEHHQIRLS</sequence>
<dbReference type="HOGENOM" id="CLU_131584_2_1_6"/>
<dbReference type="Gene3D" id="3.40.50.10110">
    <property type="entry name" value="DNA polymerase III subunit chi"/>
    <property type="match status" value="1"/>
</dbReference>
<reference evidence="1 2" key="1">
    <citation type="submission" date="2011-09" db="EMBL/GenBank/DDBJ databases">
        <title>Complete sequence of chromosome of Thioflavicoccus mobilis 8321.</title>
        <authorList>
            <consortium name="US DOE Joint Genome Institute"/>
            <person name="Lucas S."/>
            <person name="Han J."/>
            <person name="Lapidus A."/>
            <person name="Cheng J.-F."/>
            <person name="Goodwin L."/>
            <person name="Pitluck S."/>
            <person name="Peters L."/>
            <person name="Ovchinnikova G."/>
            <person name="Lu M."/>
            <person name="Detter J.C."/>
            <person name="Han C."/>
            <person name="Tapia R."/>
            <person name="Land M."/>
            <person name="Hauser L."/>
            <person name="Kyrpides N."/>
            <person name="Ivanova N."/>
            <person name="Pagani I."/>
            <person name="Vogl K."/>
            <person name="Liu Z."/>
            <person name="Imhoff J."/>
            <person name="Thiel V."/>
            <person name="Frigaard N.-U."/>
            <person name="Bryant D."/>
            <person name="Woyke T."/>
        </authorList>
    </citation>
    <scope>NUCLEOTIDE SEQUENCE [LARGE SCALE GENOMIC DNA]</scope>
    <source>
        <strain evidence="1 2">8321</strain>
    </source>
</reference>
<dbReference type="eggNOG" id="COG2927">
    <property type="taxonomic scope" value="Bacteria"/>
</dbReference>
<dbReference type="RefSeq" id="WP_015281192.1">
    <property type="nucleotide sequence ID" value="NC_019940.1"/>
</dbReference>
<dbReference type="STRING" id="765912.Thimo_2319"/>
<evidence type="ECO:0000313" key="1">
    <source>
        <dbReference type="EMBL" id="AGA91059.1"/>
    </source>
</evidence>
<accession>L0H0E8</accession>
<dbReference type="GO" id="GO:0032298">
    <property type="term" value="P:positive regulation of DNA-templated DNA replication initiation"/>
    <property type="evidence" value="ECO:0007669"/>
    <property type="project" value="TreeGrafter"/>
</dbReference>
<dbReference type="SUPFAM" id="SSF102400">
    <property type="entry name" value="DNA polymerase III chi subunit"/>
    <property type="match status" value="1"/>
</dbReference>
<evidence type="ECO:0000313" key="2">
    <source>
        <dbReference type="Proteomes" id="UP000010816"/>
    </source>
</evidence>
<dbReference type="Proteomes" id="UP000010816">
    <property type="component" value="Chromosome"/>
</dbReference>
<name>L0H0E8_9GAMM</name>